<sequence length="397" mass="43282">MTPETRAKRARTGLADPPAAPTGSSPLHSDGGWASLTSGPAGLIAERLLSSDVSGYVRFRAVCAAWRASCADPRAQGVADRRFHPRRWLMLPRAYSRGGRQRFLNVSTGECVNARIPDLRRNYFLGTTAEGLLVLCRRDGHVVQLLNPLTGQLTDFPRANTMLRTLWVDLRLRSFITVHSAGLADDSTVALLYNSSELAVAKPGDEQWTRLSLDLMGSNMKPSVLPYAGRLYCVTLKSISVVETAANRQPRLAPVADRPQAARLYPVYDDDGNLILVHRSAARVDHSSEVYTTYQAKLDTGDAVPMRGLGGQALFLSRGRSVSVSAKVSSSIRTDTVYVCNYGKNLPEAVAFDLLGASAAEPASFGEDDNPNLLWSLRDVFMDLGPIIFFEQTGPMI</sequence>
<gene>
    <name evidence="3" type="ORF">GQ55_2G405700</name>
</gene>
<dbReference type="OrthoDB" id="620922at2759"/>
<evidence type="ECO:0000313" key="3">
    <source>
        <dbReference type="EMBL" id="PUZ72579.1"/>
    </source>
</evidence>
<protein>
    <recommendedName>
        <fullName evidence="2">KIB1-4 beta-propeller domain-containing protein</fullName>
    </recommendedName>
</protein>
<dbReference type="InterPro" id="IPR005174">
    <property type="entry name" value="KIB1-4_b-propeller"/>
</dbReference>
<dbReference type="EMBL" id="CM009750">
    <property type="protein sequence ID" value="PUZ72579.1"/>
    <property type="molecule type" value="Genomic_DNA"/>
</dbReference>
<feature type="region of interest" description="Disordered" evidence="1">
    <location>
        <begin position="1"/>
        <end position="32"/>
    </location>
</feature>
<dbReference type="PANTHER" id="PTHR33165">
    <property type="entry name" value="F-BOX DOMAIN CONTAINING PROTEIN-LIKE-RELATED"/>
    <property type="match status" value="1"/>
</dbReference>
<evidence type="ECO:0000313" key="4">
    <source>
        <dbReference type="Proteomes" id="UP000244336"/>
    </source>
</evidence>
<dbReference type="Proteomes" id="UP000244336">
    <property type="component" value="Chromosome 2"/>
</dbReference>
<dbReference type="Gramene" id="PUZ72579">
    <property type="protein sequence ID" value="PUZ72579"/>
    <property type="gene ID" value="GQ55_2G405700"/>
</dbReference>
<evidence type="ECO:0000259" key="2">
    <source>
        <dbReference type="Pfam" id="PF03478"/>
    </source>
</evidence>
<accession>A0A2T7EXN7</accession>
<reference evidence="3 4" key="1">
    <citation type="submission" date="2018-04" db="EMBL/GenBank/DDBJ databases">
        <title>WGS assembly of Panicum hallii var. hallii HAL2.</title>
        <authorList>
            <person name="Lovell J."/>
            <person name="Jenkins J."/>
            <person name="Lowry D."/>
            <person name="Mamidi S."/>
            <person name="Sreedasyam A."/>
            <person name="Weng X."/>
            <person name="Barry K."/>
            <person name="Bonette J."/>
            <person name="Campitelli B."/>
            <person name="Daum C."/>
            <person name="Gordon S."/>
            <person name="Gould B."/>
            <person name="Lipzen A."/>
            <person name="MacQueen A."/>
            <person name="Palacio-Mejia J."/>
            <person name="Plott C."/>
            <person name="Shakirov E."/>
            <person name="Shu S."/>
            <person name="Yoshinaga Y."/>
            <person name="Zane M."/>
            <person name="Rokhsar D."/>
            <person name="Grimwood J."/>
            <person name="Schmutz J."/>
            <person name="Juenger T."/>
        </authorList>
    </citation>
    <scope>NUCLEOTIDE SEQUENCE [LARGE SCALE GENOMIC DNA]</scope>
    <source>
        <strain evidence="4">cv. HAL2</strain>
    </source>
</reference>
<keyword evidence="4" id="KW-1185">Reference proteome</keyword>
<dbReference type="PANTHER" id="PTHR33165:SF63">
    <property type="entry name" value="OS03G0792300 PROTEIN"/>
    <property type="match status" value="1"/>
</dbReference>
<dbReference type="Pfam" id="PF03478">
    <property type="entry name" value="Beta-prop_KIB1-4"/>
    <property type="match status" value="1"/>
</dbReference>
<proteinExistence type="predicted"/>
<evidence type="ECO:0000256" key="1">
    <source>
        <dbReference type="SAM" id="MobiDB-lite"/>
    </source>
</evidence>
<feature type="domain" description="KIB1-4 beta-propeller" evidence="2">
    <location>
        <begin position="103"/>
        <end position="342"/>
    </location>
</feature>
<organism evidence="3 4">
    <name type="scientific">Panicum hallii var. hallii</name>
    <dbReference type="NCBI Taxonomy" id="1504633"/>
    <lineage>
        <taxon>Eukaryota</taxon>
        <taxon>Viridiplantae</taxon>
        <taxon>Streptophyta</taxon>
        <taxon>Embryophyta</taxon>
        <taxon>Tracheophyta</taxon>
        <taxon>Spermatophyta</taxon>
        <taxon>Magnoliopsida</taxon>
        <taxon>Liliopsida</taxon>
        <taxon>Poales</taxon>
        <taxon>Poaceae</taxon>
        <taxon>PACMAD clade</taxon>
        <taxon>Panicoideae</taxon>
        <taxon>Panicodae</taxon>
        <taxon>Paniceae</taxon>
        <taxon>Panicinae</taxon>
        <taxon>Panicum</taxon>
        <taxon>Panicum sect. Panicum</taxon>
    </lineage>
</organism>
<name>A0A2T7EXN7_9POAL</name>
<dbReference type="AlphaFoldDB" id="A0A2T7EXN7"/>